<dbReference type="PANTHER" id="PTHR30146:SF109">
    <property type="entry name" value="HTH-TYPE TRANSCRIPTIONAL REGULATOR GALS"/>
    <property type="match status" value="1"/>
</dbReference>
<dbReference type="EMBL" id="FOPU01000060">
    <property type="protein sequence ID" value="SFI05536.1"/>
    <property type="molecule type" value="Genomic_DNA"/>
</dbReference>
<gene>
    <name evidence="5" type="ORF">SAMN04488021_1608</name>
</gene>
<evidence type="ECO:0000256" key="1">
    <source>
        <dbReference type="ARBA" id="ARBA00023015"/>
    </source>
</evidence>
<dbReference type="PANTHER" id="PTHR30146">
    <property type="entry name" value="LACI-RELATED TRANSCRIPTIONAL REPRESSOR"/>
    <property type="match status" value="1"/>
</dbReference>
<dbReference type="Gene3D" id="3.40.50.2300">
    <property type="match status" value="2"/>
</dbReference>
<protein>
    <submittedName>
        <fullName evidence="5">Transcriptional regulator, LacI family</fullName>
    </submittedName>
</protein>
<dbReference type="SUPFAM" id="SSF47413">
    <property type="entry name" value="lambda repressor-like DNA-binding domains"/>
    <property type="match status" value="1"/>
</dbReference>
<dbReference type="InterPro" id="IPR046335">
    <property type="entry name" value="LacI/GalR-like_sensor"/>
</dbReference>
<dbReference type="Gene3D" id="1.10.260.40">
    <property type="entry name" value="lambda repressor-like DNA-binding domains"/>
    <property type="match status" value="1"/>
</dbReference>
<dbReference type="AlphaFoldDB" id="A0A1I3F2R7"/>
<dbReference type="InterPro" id="IPR000843">
    <property type="entry name" value="HTH_LacI"/>
</dbReference>
<dbReference type="Proteomes" id="UP000183635">
    <property type="component" value="Unassembled WGS sequence"/>
</dbReference>
<organism evidence="5 6">
    <name type="scientific">Paracoccus aminovorans</name>
    <dbReference type="NCBI Taxonomy" id="34004"/>
    <lineage>
        <taxon>Bacteria</taxon>
        <taxon>Pseudomonadati</taxon>
        <taxon>Pseudomonadota</taxon>
        <taxon>Alphaproteobacteria</taxon>
        <taxon>Rhodobacterales</taxon>
        <taxon>Paracoccaceae</taxon>
        <taxon>Paracoccus</taxon>
    </lineage>
</organism>
<dbReference type="PROSITE" id="PS50932">
    <property type="entry name" value="HTH_LACI_2"/>
    <property type="match status" value="1"/>
</dbReference>
<dbReference type="Pfam" id="PF13377">
    <property type="entry name" value="Peripla_BP_3"/>
    <property type="match status" value="1"/>
</dbReference>
<dbReference type="Pfam" id="PF00356">
    <property type="entry name" value="LacI"/>
    <property type="match status" value="1"/>
</dbReference>
<proteinExistence type="predicted"/>
<keyword evidence="1" id="KW-0805">Transcription regulation</keyword>
<feature type="domain" description="HTH lacI-type" evidence="4">
    <location>
        <begin position="11"/>
        <end position="65"/>
    </location>
</feature>
<keyword evidence="3" id="KW-0804">Transcription</keyword>
<evidence type="ECO:0000256" key="2">
    <source>
        <dbReference type="ARBA" id="ARBA00023125"/>
    </source>
</evidence>
<dbReference type="CDD" id="cd06284">
    <property type="entry name" value="PBP1_LacI-like"/>
    <property type="match status" value="1"/>
</dbReference>
<dbReference type="InterPro" id="IPR010982">
    <property type="entry name" value="Lambda_DNA-bd_dom_sf"/>
</dbReference>
<dbReference type="GO" id="GO:0003700">
    <property type="term" value="F:DNA-binding transcription factor activity"/>
    <property type="evidence" value="ECO:0007669"/>
    <property type="project" value="TreeGrafter"/>
</dbReference>
<keyword evidence="6" id="KW-1185">Reference proteome</keyword>
<reference evidence="5 6" key="1">
    <citation type="submission" date="2016-10" db="EMBL/GenBank/DDBJ databases">
        <authorList>
            <person name="de Groot N.N."/>
        </authorList>
    </citation>
    <scope>NUCLEOTIDE SEQUENCE [LARGE SCALE GENOMIC DNA]</scope>
    <source>
        <strain evidence="5 6">DSM 8537</strain>
    </source>
</reference>
<evidence type="ECO:0000313" key="5">
    <source>
        <dbReference type="EMBL" id="SFI05536.1"/>
    </source>
</evidence>
<name>A0A1I3F2R7_9RHOB</name>
<dbReference type="SUPFAM" id="SSF53822">
    <property type="entry name" value="Periplasmic binding protein-like I"/>
    <property type="match status" value="1"/>
</dbReference>
<accession>A0A1I3F2R7</accession>
<dbReference type="PROSITE" id="PS00356">
    <property type="entry name" value="HTH_LACI_1"/>
    <property type="match status" value="1"/>
</dbReference>
<sequence length="337" mass="35943">MNEETGPQSRVRLSDVARVAGVSTATVSRVLSNPGLVAMATRDAVAEAVRRTGYRMNHAARNLRKGRTGCVVALVPNLGNPFFAKILDGMGRGLAAEGYDLLVADTHDHRSLAATLHRFQDPSRADGIILLDGRAAAADLRPAPDLPPVVTACEWVPGADLPRVMLDNRMGARLAITHLRQLGHRRIGLIGGPAANVLHQARLAGAQDAAGDLPMIQFEGDFSLQSGQEAARRWLAMPPASRPSAIFAFSDEMACGFVADVMRAGMRVPADVSVIGFDDIELASHLFPALTTIRQPKRDLGRMAAQVVLAVIAGKAVPPVTLLEPQLMPRETTATWG</sequence>
<dbReference type="RefSeq" id="WP_074971057.1">
    <property type="nucleotide sequence ID" value="NZ_CBCRYP010000060.1"/>
</dbReference>
<dbReference type="CDD" id="cd01392">
    <property type="entry name" value="HTH_LacI"/>
    <property type="match status" value="1"/>
</dbReference>
<dbReference type="InterPro" id="IPR028082">
    <property type="entry name" value="Peripla_BP_I"/>
</dbReference>
<dbReference type="OrthoDB" id="8433438at2"/>
<evidence type="ECO:0000256" key="3">
    <source>
        <dbReference type="ARBA" id="ARBA00023163"/>
    </source>
</evidence>
<dbReference type="SMART" id="SM00354">
    <property type="entry name" value="HTH_LACI"/>
    <property type="match status" value="1"/>
</dbReference>
<dbReference type="GO" id="GO:0000976">
    <property type="term" value="F:transcription cis-regulatory region binding"/>
    <property type="evidence" value="ECO:0007669"/>
    <property type="project" value="TreeGrafter"/>
</dbReference>
<evidence type="ECO:0000259" key="4">
    <source>
        <dbReference type="PROSITE" id="PS50932"/>
    </source>
</evidence>
<keyword evidence="2" id="KW-0238">DNA-binding</keyword>
<evidence type="ECO:0000313" key="6">
    <source>
        <dbReference type="Proteomes" id="UP000183635"/>
    </source>
</evidence>
<dbReference type="STRING" id="34004.SAMN04488021_1608"/>